<sequence>MPQMNVNFVKKRIKRKVKKKNKKDSPKPLFQPLESPSREADTSSILPSHIISSNPPSVVIPSITAIVPEETAPTMPILDDIKGVTNPYAQDIIQQILPDVSLDFQESPMVASENPNLSTVESPIEQLSTHPEVSKEMLPPLSSPRSQSGLPSISKTQQFKSQFNVTSTLHSASPSPPPLISHSPRDSSQRVQESSKIDKIPADPTVISNPNSSNEHVPELLSPEMPSAQSSSFLPPTFAFLGDPVSIEEAIVKDNSSTNADVPTLDLPHVLLSHQEEEAVVDEEERSTQLDQLDKPTGHHKRRVKKSVKRAHVLERESSARGALSSRPEEHTPRDLHDESTGNGSEKENGSAGEREEREELSDEDEEGKDAVNIHLCSEGDAVNDNNSIVEAADKDKEERLEEKEEDKEYSMADHSNPEQSDEDINVLADETMLPEVPMFRKSLKADKEIAKSLADLSQSVTTERKKTKKKQKEREEREELSDEDEEGKDAVNIHLCSEGDAVNDNNSIVEAADKDKEERLEEKEEDKEYSMADHSNPEQSDEDINVLADETMLPEVPMFRKSLKADKEIAKSLADLSQSVTTERKKTKKKQKEKEKERKLKEKLMKREKRALEKETRRLRRIQEEQEKAEPQVVINRRISHNFCVISIIIVFIVLLLGAAIGFLSWKVLTWELPSLSSLTLAAITGDDNTLGDGSELHGIFTSLSSALNVSQRTAMSGVSYIAGSVLISVDSLPTLEEAVANKKVYQNVSSDDGTWARLSSKFSTPDNNSTPSGPVKPNSVSINRNTSANNRSKLSNGDPYFFQNYAPFVEDKDSLTYKPDTSSGKQLVIASEAASTVLLAIDSTRLITLSESVIATHVPLATDSIQVTQVQLNASDGSGASSVLSYNSAGLVLDSSLVTSSLSANAVNITNGGSTAALTVSGGMLVSSLPLQTDSVECTDILVGGSTSAVSLSASSATLSVGGGVSIEGAIQGIGELSLRAGVGTGSLVFGSNLFSLSHSLIISGSKLSLADGSSSLTWDSSGSTLTISTDVSLPTLHGGSLYATDDISIGASSSASVLAQSAGNLTISTPVKMPMLSVGESASWTVFDGAESTFRFYDNAVTLSVIDGGVTDGGKKFQFSTELSTAGSSITLSSSNSSKIATMTGTSDGLRISRDVIITGSNLFLDGGQVSFESGTTAGIVKVYNDVYVNDDLYIGSTGALISTEQDGSQNILSLYATHAFSTASLLLQAPAPLETFADAAEITFNGEYITVSDPIKIAPGSQLQLEQISIVSSTDTSHLSVLNFDDALNGLNISSSLHIDEDTLTLSSNSIALSYDSSTDGLSIDTNTLRLGDSVMSYGVTNNKLSVYPVANTNAIVNVDVTGTVMLSHDLVIGNAVTLTEKDASVVGSDGNLKIDAVSSHFTGSIAIGSTGNAVLSSDTGYSISSTVPFRIPTSVAIAASSSSSADSVALVYSANSLKIEGASNVNIDASSLNIAGTISIGDGATEIEGISGQMIVSTAVSIKEELEIRSLLSDDSYSTLSFAGSSTSLSSALQVGGSVTSSGNVVINGIPLEAVPSTNTLDIGSKIHLLHELMIVDSANSLSEASIANDSSVLSFTSPASSFSGSLAVATSLSLSDATFTYSSSTSTDLGETSVVAINKSLEIVNSIRMKSIDGSSGYGYIGLEGIGGDELFNVSNSMKIDGSLTIVDAVAKLGAATLTSQPASTSDAYLYINTPIHVTDSIEIATESDYSVRSVLQFDGSYVSLSDSLNIDGRLSSIGIDLNGVVINGTTSSPAGIGRVSIDSSLKVVDSLTIVDSIDSTASTILSFDGSSSVTSLDSDLTISGSHEFTVETTTTTSLNATTVDIFTSDNSKSASISFYDPNSSSSGDELLKIDAPILDLSGTKIIIGSENSGTVGTISYSPSTEFVSISPALAIGGSSLLKEDSTTTPPTLRMTHSDGNLSLSVSGDATIKSGNLYLGSSDYTTSIISTSLGLSIDTPVLLSSSDGIEAQQFTVGDSSVSESGTFAYEDGIGVVLNETLRVNKKLFLDSDVYLEYDSVNDVVDLSHDLVVPLSVEIGDSLFTHTSSHLYLSNDMRSSGDMSALTFTILGTGVTGATVVDRNSSNILTISDPVKIDTTLHLTDTHNIVGGSGDVDLFHFSHGIELGTSILEFGSDSTISYDESTDLLNVSTGFSVGDEMRIGYSVLTSDTDYLSLESNRDLSVDSGSLRVGNETDGYVIVSYDGSESLTNISRNTDISGSLAATSLIMKNGGGSSNFSYDGTDTVLSSSLVLEGDCITTSGGVAICADTSDQLDIFTDTVNISGEYITFQNDARIQYDSTSSSIISYKDLQASVSTLISSPTFEIFDATRSVRTHLTYDGVTETINTTEGTNMRLNTMVIDTVTISDVSGELRSSGPMRVNSKLTLDTSTYLTAKTNDGAYLYSSSPVKIEGSYLVLSGNKTTLSWDDTNTRLNVDTDFHGGSNISTDGTVRIDGTIMSHDSGELHIDTPTTVFGEFMVGPSVLHLTTITTTTDDLLSTSNPVWAPIVNFGTSAEGALTYESGRVCVNKDFYVKTQLITLDPTNSVNISASTSPVGRLLSESPVQSDDYYVGDTYKFSVGSDGVDLNTNLSLTGIVYVPETMTFGTSSLTFNGDLSSIETDSDFGIPSHTLYANEVDIGVEGYRTTLKSHQSSNALEVDGKLRIAQTLDIVGDTLYFGSEASSLSWDSSNTRAVISTDYLVEGDLYINEALITGSASDLIISTSATVNQSLVLKHPSLGSGTLSFDGSQVSIDQEVYTPIITTPLANIEVVSIGDANTVELSYNSSPAGLGISSNLAVSGGEMLLGVTSSGAILKYSSSLDGLISEKHFKTEQTFVISNVELDGSDGVLNVDSQIKAIESLTLIDSVDSSITGKLSIDVLLMDLSLVLKHPSLGSGTLSFDGSQVSIDQEVYTPIITTPLANIEVVSIGDANTVELSYNSSPAGLGISSNLAVSGGEMLLGVTSSGAILKYSSSLDGLISEKHFKTEQTFVISNVELDGSDGVLNVDSQIKAIESLTLIDSVDSSITGKLSIDGDNSLFVSSLSLSLPSLFSSDSISCDNTISSQGGIILTGTSTSEKTITFDETSNVYIQYNIATSVLAASHKFTTPHLSSNQVTATQITIGTSNVTFDDVTSALEISTDLHVDGDTILVGDTVSLSYSSTQSALISSHPIGINGSVFKYDSGTMYLYNIDSTEGNLSTDHLIATDSLTIGSSLLSYSSDNSRLDLDTTFNIDSIVIEGSSKTIQFDSTSSSSMKYDSDRFHFSHDIVTASNRLSINVDSASDIVSLNASSNNLTIEGNELVLEGDVFTMGSSLISLTDSSGTLTVSSPVSTNGSVTIDTIELSRSASYGLSIDESLIITGSYLIIGGEDGSYISDSSGVLNIGNSASFDEDVTVDGTLYVGTVSLSENSSALSISGAIESDGSYISLSSGDVTMSYSGSILGISTPVTVSGALTADSVSIGSAAISYSAANTSLSISTPVIVNKIVHFDTAQSASLTYDSTNEQYVLSHELVLQNDAVSTDAVTISTVSSSTLSISSALSLTGSSISLGSGATSITYSSGSLAFDAPIEISATSLELNTLALTNTTGTLLNVGGDLSVSGYVSAVDYLQLNDTANSTS</sequence>
<feature type="region of interest" description="Disordered" evidence="1">
    <location>
        <begin position="267"/>
        <end position="425"/>
    </location>
</feature>
<feature type="compositionally biased region" description="Polar residues" evidence="1">
    <location>
        <begin position="762"/>
        <end position="797"/>
    </location>
</feature>
<evidence type="ECO:0000256" key="1">
    <source>
        <dbReference type="SAM" id="MobiDB-lite"/>
    </source>
</evidence>
<feature type="compositionally biased region" description="Acidic residues" evidence="1">
    <location>
        <begin position="359"/>
        <end position="368"/>
    </location>
</feature>
<feature type="transmembrane region" description="Helical" evidence="2">
    <location>
        <begin position="644"/>
        <end position="667"/>
    </location>
</feature>
<feature type="compositionally biased region" description="Basic and acidic residues" evidence="1">
    <location>
        <begin position="183"/>
        <end position="201"/>
    </location>
</feature>
<feature type="compositionally biased region" description="Low complexity" evidence="1">
    <location>
        <begin position="43"/>
        <end position="54"/>
    </location>
</feature>
<feature type="compositionally biased region" description="Basic residues" evidence="1">
    <location>
        <begin position="298"/>
        <end position="311"/>
    </location>
</feature>
<feature type="compositionally biased region" description="Acidic residues" evidence="1">
    <location>
        <begin position="479"/>
        <end position="488"/>
    </location>
</feature>
<organism evidence="3 4">
    <name type="scientific">Aduncisulcus paluster</name>
    <dbReference type="NCBI Taxonomy" id="2918883"/>
    <lineage>
        <taxon>Eukaryota</taxon>
        <taxon>Metamonada</taxon>
        <taxon>Carpediemonas-like organisms</taxon>
        <taxon>Aduncisulcus</taxon>
    </lineage>
</organism>
<keyword evidence="4" id="KW-1185">Reference proteome</keyword>
<feature type="compositionally biased region" description="Polar residues" evidence="1">
    <location>
        <begin position="206"/>
        <end position="215"/>
    </location>
</feature>
<proteinExistence type="predicted"/>
<feature type="region of interest" description="Disordered" evidence="1">
    <location>
        <begin position="12"/>
        <end position="54"/>
    </location>
</feature>
<gene>
    <name evidence="3" type="ORF">ADUPG1_010544</name>
</gene>
<feature type="compositionally biased region" description="Basic and acidic residues" evidence="1">
    <location>
        <begin position="392"/>
        <end position="412"/>
    </location>
</feature>
<feature type="region of interest" description="Disordered" evidence="1">
    <location>
        <begin position="579"/>
        <end position="608"/>
    </location>
</feature>
<dbReference type="EMBL" id="BQXS01011615">
    <property type="protein sequence ID" value="GKT14712.1"/>
    <property type="molecule type" value="Genomic_DNA"/>
</dbReference>
<evidence type="ECO:0000313" key="3">
    <source>
        <dbReference type="EMBL" id="GKT14712.1"/>
    </source>
</evidence>
<keyword evidence="2" id="KW-1133">Transmembrane helix</keyword>
<name>A0ABQ5JVH4_9EUKA</name>
<feature type="compositionally biased region" description="Basic and acidic residues" evidence="1">
    <location>
        <begin position="327"/>
        <end position="358"/>
    </location>
</feature>
<reference evidence="3" key="1">
    <citation type="submission" date="2022-03" db="EMBL/GenBank/DDBJ databases">
        <title>Draft genome sequence of Aduncisulcus paluster, a free-living microaerophilic Fornicata.</title>
        <authorList>
            <person name="Yuyama I."/>
            <person name="Kume K."/>
            <person name="Tamura T."/>
            <person name="Inagaki Y."/>
            <person name="Hashimoto T."/>
        </authorList>
    </citation>
    <scope>NUCLEOTIDE SEQUENCE</scope>
    <source>
        <strain evidence="3">NY0171</strain>
    </source>
</reference>
<feature type="region of interest" description="Disordered" evidence="1">
    <location>
        <begin position="454"/>
        <end position="542"/>
    </location>
</feature>
<feature type="compositionally biased region" description="Basic and acidic residues" evidence="1">
    <location>
        <begin position="512"/>
        <end position="532"/>
    </location>
</feature>
<accession>A0ABQ5JVH4</accession>
<dbReference type="Proteomes" id="UP001057375">
    <property type="component" value="Unassembled WGS sequence"/>
</dbReference>
<comment type="caution">
    <text evidence="3">The sequence shown here is derived from an EMBL/GenBank/DDBJ whole genome shotgun (WGS) entry which is preliminary data.</text>
</comment>
<feature type="compositionally biased region" description="Polar residues" evidence="1">
    <location>
        <begin position="113"/>
        <end position="131"/>
    </location>
</feature>
<evidence type="ECO:0000313" key="4">
    <source>
        <dbReference type="Proteomes" id="UP001057375"/>
    </source>
</evidence>
<protein>
    <submittedName>
        <fullName evidence="3">Uncharacterized protein</fullName>
    </submittedName>
</protein>
<evidence type="ECO:0000256" key="2">
    <source>
        <dbReference type="SAM" id="Phobius"/>
    </source>
</evidence>
<keyword evidence="2" id="KW-0812">Transmembrane</keyword>
<feature type="compositionally biased region" description="Basic and acidic residues" evidence="1">
    <location>
        <begin position="286"/>
        <end position="297"/>
    </location>
</feature>
<feature type="non-terminal residue" evidence="3">
    <location>
        <position position="3647"/>
    </location>
</feature>
<keyword evidence="2" id="KW-0472">Membrane</keyword>
<feature type="region of interest" description="Disordered" evidence="1">
    <location>
        <begin position="109"/>
        <end position="235"/>
    </location>
</feature>
<feature type="compositionally biased region" description="Basic residues" evidence="1">
    <location>
        <begin position="12"/>
        <end position="22"/>
    </location>
</feature>
<feature type="region of interest" description="Disordered" evidence="1">
    <location>
        <begin position="761"/>
        <end position="797"/>
    </location>
</feature>
<feature type="compositionally biased region" description="Polar residues" evidence="1">
    <location>
        <begin position="143"/>
        <end position="165"/>
    </location>
</feature>
<feature type="compositionally biased region" description="Basic and acidic residues" evidence="1">
    <location>
        <begin position="593"/>
        <end position="608"/>
    </location>
</feature>